<evidence type="ECO:0000259" key="6">
    <source>
        <dbReference type="PROSITE" id="PS50004"/>
    </source>
</evidence>
<dbReference type="GO" id="GO:0035249">
    <property type="term" value="P:synaptic transmission, glutamatergic"/>
    <property type="evidence" value="ECO:0007669"/>
    <property type="project" value="TreeGrafter"/>
</dbReference>
<dbReference type="Gene3D" id="3.30.60.20">
    <property type="match status" value="1"/>
</dbReference>
<dbReference type="GO" id="GO:0042734">
    <property type="term" value="C:presynaptic membrane"/>
    <property type="evidence" value="ECO:0007669"/>
    <property type="project" value="TreeGrafter"/>
</dbReference>
<dbReference type="InterPro" id="IPR027080">
    <property type="entry name" value="Unc-13"/>
</dbReference>
<feature type="domain" description="Phorbol-ester/DAG-type" evidence="7">
    <location>
        <begin position="64"/>
        <end position="114"/>
    </location>
</feature>
<dbReference type="FunFam" id="1.10.357.50:FF:000001">
    <property type="entry name" value="Protein unc-13 homolog B"/>
    <property type="match status" value="1"/>
</dbReference>
<evidence type="ECO:0000256" key="3">
    <source>
        <dbReference type="ARBA" id="ARBA00022737"/>
    </source>
</evidence>
<dbReference type="Pfam" id="PF00168">
    <property type="entry name" value="C2"/>
    <property type="match status" value="1"/>
</dbReference>
<dbReference type="SUPFAM" id="SSF57889">
    <property type="entry name" value="Cysteine-rich domain"/>
    <property type="match status" value="1"/>
</dbReference>
<evidence type="ECO:0000256" key="2">
    <source>
        <dbReference type="ARBA" id="ARBA00022723"/>
    </source>
</evidence>
<dbReference type="GO" id="GO:0008270">
    <property type="term" value="F:zinc ion binding"/>
    <property type="evidence" value="ECO:0007669"/>
    <property type="project" value="UniProtKB-KW"/>
</dbReference>
<dbReference type="FunFam" id="3.30.60.20:FF:000001">
    <property type="entry name" value="Protein unc-13 homolog B"/>
    <property type="match status" value="1"/>
</dbReference>
<evidence type="ECO:0000259" key="8">
    <source>
        <dbReference type="PROSITE" id="PS51258"/>
    </source>
</evidence>
<dbReference type="STRING" id="62062.ENSHHUP00000005811"/>
<protein>
    <submittedName>
        <fullName evidence="10">Unc-13 homolog A (C. elegans)</fullName>
    </submittedName>
</protein>
<dbReference type="InterPro" id="IPR002219">
    <property type="entry name" value="PKC_DAG/PE"/>
</dbReference>
<sequence>QSVINSFLSFCPLPGLPQSLAQNSRKAGFTSAMASSTLNNEELKSHVYKKTLQALIYPISCTTPHNFEVWTATTPTYCYECEGLLWGIARQGMRCTECGVKCHDKCQDLLNADCLQRAAEKSSKHGAEDRTQNIIMVLKDRMKIRERNKPEIFELIQEVFAMVKATHVTYMKQIKQSVLDGTSKWSAKISITGVCSKSSRLNNLSLSSSLSISPSRSLCLQNLFHFVTDVQSSGVVKIPDAKGDDAWKVYFDETPQEIVDEFAMRYGVESIYQAMTHFACLSSKYMCPGVPAVMSTLLANINAYYAHSTQATNSVSASDRFAASNFGKERFVKLLDQLHNSLRIDLSMYRNNFPASSPERLQDLKSTVDLLTSITFFRMKVQELQSPPRASQVVKDCVKACLNSTYEYIFNNCHELYSREYQTDPPGVVPPEEQGPSIKNLDFWSKLITLIVSIIEEDKNSYTSCLNQFPQELNVGKISAEVMWNLFAQDMKYAMEEHEKNRLCKSADYMNLHFKVKWLYNEYCRDLPFFKSRVPEYPAWFEPFVIQWLDENEEVSRDFLHGALERDKKDGFQVTSEHALFSCSVVDVFSQLNQSFEIIRKLECPDPQIVGNCMKRFAKTIGNVLISYSDIISKCFANYVNMEKVPCILINNIQQLRVQLERMFEAMGGKDLCKEASDFLKDLQVKLNTVMDDLSRIFSVSFQPQIEDNVKQMGDILGQVKGTNVGANNCSSVAQDADNVLEPIMDFLDSNLYFFLDVTFPVSFDLAVFFPLPIRRSLFQLIFPSCSFFSSLFLHRLISLCEHMGREEAKALSPKQCAVIELALDTIKQYFHAGGVGLKKTFLEKSPDLLSLHYALSLYTQATDKLIKTFVSSQIAQVFDGKGVKFTASEDVYPEKGSGVDDAVGEVSIHVEIFTHPNTGEHKVTVKVVAANDLRWQTTGVFRPFVEIYIIGPHLADKKRKYATKSKNNSYAPKYNETFTYSLSNEVGTECYELQVCVKDYCFAREDRTVGIAVMQLKDMSSRGSVACWLPLGKRVHMDETGLTVLRILSQRNNDDVAKEFVKLKSDQRSPEEGRG</sequence>
<dbReference type="Ensembl" id="ENSHHUT00000005993.1">
    <property type="protein sequence ID" value="ENSHHUP00000005811.1"/>
    <property type="gene ID" value="ENSHHUG00000003518.1"/>
</dbReference>
<reference evidence="11" key="1">
    <citation type="submission" date="2018-06" db="EMBL/GenBank/DDBJ databases">
        <title>Genome assembly of Danube salmon.</title>
        <authorList>
            <person name="Macqueen D.J."/>
            <person name="Gundappa M.K."/>
        </authorList>
    </citation>
    <scope>NUCLEOTIDE SEQUENCE [LARGE SCALE GENOMIC DNA]</scope>
</reference>
<dbReference type="SMART" id="SM00239">
    <property type="entry name" value="C2"/>
    <property type="match status" value="1"/>
</dbReference>
<evidence type="ECO:0000313" key="10">
    <source>
        <dbReference type="Ensembl" id="ENSHHUP00000005811.1"/>
    </source>
</evidence>
<dbReference type="GO" id="GO:0019992">
    <property type="term" value="F:diacylglycerol binding"/>
    <property type="evidence" value="ECO:0007669"/>
    <property type="project" value="InterPro"/>
</dbReference>
<organism evidence="10 11">
    <name type="scientific">Hucho hucho</name>
    <name type="common">huchen</name>
    <dbReference type="NCBI Taxonomy" id="62062"/>
    <lineage>
        <taxon>Eukaryota</taxon>
        <taxon>Metazoa</taxon>
        <taxon>Chordata</taxon>
        <taxon>Craniata</taxon>
        <taxon>Vertebrata</taxon>
        <taxon>Euteleostomi</taxon>
        <taxon>Actinopterygii</taxon>
        <taxon>Neopterygii</taxon>
        <taxon>Teleostei</taxon>
        <taxon>Protacanthopterygii</taxon>
        <taxon>Salmoniformes</taxon>
        <taxon>Salmonidae</taxon>
        <taxon>Salmoninae</taxon>
        <taxon>Hucho</taxon>
    </lineage>
</organism>
<dbReference type="GO" id="GO:0017075">
    <property type="term" value="F:syntaxin-1 binding"/>
    <property type="evidence" value="ECO:0007669"/>
    <property type="project" value="TreeGrafter"/>
</dbReference>
<dbReference type="GeneTree" id="ENSGT00940000161905"/>
<reference evidence="10" key="2">
    <citation type="submission" date="2025-08" db="UniProtKB">
        <authorList>
            <consortium name="Ensembl"/>
        </authorList>
    </citation>
    <scope>IDENTIFICATION</scope>
</reference>
<keyword evidence="5" id="KW-0862">Zinc</keyword>
<evidence type="ECO:0000256" key="5">
    <source>
        <dbReference type="ARBA" id="ARBA00022833"/>
    </source>
</evidence>
<evidence type="ECO:0000313" key="11">
    <source>
        <dbReference type="Proteomes" id="UP000314982"/>
    </source>
</evidence>
<dbReference type="SMART" id="SM00109">
    <property type="entry name" value="C1"/>
    <property type="match status" value="1"/>
</dbReference>
<dbReference type="GO" id="GO:0030672">
    <property type="term" value="C:synaptic vesicle membrane"/>
    <property type="evidence" value="ECO:0007669"/>
    <property type="project" value="TreeGrafter"/>
</dbReference>
<dbReference type="GO" id="GO:0005516">
    <property type="term" value="F:calmodulin binding"/>
    <property type="evidence" value="ECO:0007669"/>
    <property type="project" value="TreeGrafter"/>
</dbReference>
<dbReference type="CDD" id="cd08395">
    <property type="entry name" value="C2C_Munc13"/>
    <property type="match status" value="1"/>
</dbReference>
<dbReference type="FunFam" id="2.60.40.150:FF:000014">
    <property type="entry name" value="protein unc-13 homolog B"/>
    <property type="match status" value="1"/>
</dbReference>
<dbReference type="InterPro" id="IPR010439">
    <property type="entry name" value="MUN_dom"/>
</dbReference>
<dbReference type="Gene3D" id="2.60.40.150">
    <property type="entry name" value="C2 domain"/>
    <property type="match status" value="1"/>
</dbReference>
<feature type="domain" description="C2" evidence="6">
    <location>
        <begin position="903"/>
        <end position="1030"/>
    </location>
</feature>
<dbReference type="Gene3D" id="1.20.58.1100">
    <property type="match status" value="1"/>
</dbReference>
<feature type="domain" description="MHD2" evidence="9">
    <location>
        <begin position="738"/>
        <end position="870"/>
    </location>
</feature>
<evidence type="ECO:0000259" key="9">
    <source>
        <dbReference type="PROSITE" id="PS51259"/>
    </source>
</evidence>
<dbReference type="InterPro" id="IPR035892">
    <property type="entry name" value="C2_domain_sf"/>
</dbReference>
<reference evidence="10" key="3">
    <citation type="submission" date="2025-09" db="UniProtKB">
        <authorList>
            <consortium name="Ensembl"/>
        </authorList>
    </citation>
    <scope>IDENTIFICATION</scope>
</reference>
<proteinExistence type="predicted"/>
<dbReference type="Pfam" id="PF00130">
    <property type="entry name" value="C1_1"/>
    <property type="match status" value="1"/>
</dbReference>
<dbReference type="PROSITE" id="PS50004">
    <property type="entry name" value="C2"/>
    <property type="match status" value="1"/>
</dbReference>
<evidence type="ECO:0000256" key="4">
    <source>
        <dbReference type="ARBA" id="ARBA00022771"/>
    </source>
</evidence>
<dbReference type="InterPro" id="IPR014770">
    <property type="entry name" value="Munc13_1"/>
</dbReference>
<keyword evidence="4" id="KW-0863">Zinc-finger</keyword>
<dbReference type="InterPro" id="IPR046349">
    <property type="entry name" value="C1-like_sf"/>
</dbReference>
<dbReference type="GO" id="GO:0016081">
    <property type="term" value="P:synaptic vesicle docking"/>
    <property type="evidence" value="ECO:0007669"/>
    <property type="project" value="TreeGrafter"/>
</dbReference>
<keyword evidence="3" id="KW-0677">Repeat</keyword>
<dbReference type="PANTHER" id="PTHR10480">
    <property type="entry name" value="PROTEIN UNC-13 HOMOLOG"/>
    <property type="match status" value="1"/>
</dbReference>
<feature type="domain" description="MHD1" evidence="8">
    <location>
        <begin position="489"/>
        <end position="632"/>
    </location>
</feature>
<keyword evidence="1" id="KW-0268">Exocytosis</keyword>
<dbReference type="GO" id="GO:0061789">
    <property type="term" value="P:dense core granule priming"/>
    <property type="evidence" value="ECO:0007669"/>
    <property type="project" value="TreeGrafter"/>
</dbReference>
<keyword evidence="11" id="KW-1185">Reference proteome</keyword>
<dbReference type="PROSITE" id="PS50081">
    <property type="entry name" value="ZF_DAG_PE_2"/>
    <property type="match status" value="1"/>
</dbReference>
<name>A0A4W5K1I2_9TELE</name>
<dbReference type="GO" id="GO:0099525">
    <property type="term" value="P:presynaptic dense core vesicle exocytosis"/>
    <property type="evidence" value="ECO:0007669"/>
    <property type="project" value="TreeGrafter"/>
</dbReference>
<dbReference type="InterPro" id="IPR014772">
    <property type="entry name" value="Munc13_dom-2"/>
</dbReference>
<evidence type="ECO:0000256" key="1">
    <source>
        <dbReference type="ARBA" id="ARBA00022483"/>
    </source>
</evidence>
<dbReference type="Pfam" id="PF06292">
    <property type="entry name" value="MUN"/>
    <property type="match status" value="1"/>
</dbReference>
<keyword evidence="2" id="KW-0479">Metal-binding</keyword>
<dbReference type="PANTHER" id="PTHR10480:SF1">
    <property type="entry name" value="PROTEIN UNC-13 HOMOLOG A"/>
    <property type="match status" value="1"/>
</dbReference>
<dbReference type="SMART" id="SM01145">
    <property type="entry name" value="DUF1041"/>
    <property type="match status" value="1"/>
</dbReference>
<dbReference type="PROSITE" id="PS51258">
    <property type="entry name" value="MHD1"/>
    <property type="match status" value="1"/>
</dbReference>
<dbReference type="CDD" id="cd20859">
    <property type="entry name" value="C1_Munc13-2-like"/>
    <property type="match status" value="1"/>
</dbReference>
<dbReference type="Proteomes" id="UP000314982">
    <property type="component" value="Unassembled WGS sequence"/>
</dbReference>
<evidence type="ECO:0000259" key="7">
    <source>
        <dbReference type="PROSITE" id="PS50081"/>
    </source>
</evidence>
<dbReference type="GO" id="GO:0043195">
    <property type="term" value="C:terminal bouton"/>
    <property type="evidence" value="ECO:0007669"/>
    <property type="project" value="TreeGrafter"/>
</dbReference>
<dbReference type="PROSITE" id="PS00479">
    <property type="entry name" value="ZF_DAG_PE_1"/>
    <property type="match status" value="1"/>
</dbReference>
<dbReference type="Gene3D" id="1.10.357.50">
    <property type="match status" value="1"/>
</dbReference>
<dbReference type="InterPro" id="IPR000008">
    <property type="entry name" value="C2_dom"/>
</dbReference>
<dbReference type="GO" id="GO:0098831">
    <property type="term" value="C:presynaptic active zone cytoplasmic component"/>
    <property type="evidence" value="ECO:0007669"/>
    <property type="project" value="TreeGrafter"/>
</dbReference>
<dbReference type="GO" id="GO:0031594">
    <property type="term" value="C:neuromuscular junction"/>
    <property type="evidence" value="ECO:0007669"/>
    <property type="project" value="TreeGrafter"/>
</dbReference>
<dbReference type="GO" id="GO:0016082">
    <property type="term" value="P:synaptic vesicle priming"/>
    <property type="evidence" value="ECO:0007669"/>
    <property type="project" value="TreeGrafter"/>
</dbReference>
<dbReference type="AlphaFoldDB" id="A0A4W5K1I2"/>
<accession>A0A4W5K1I2</accession>
<dbReference type="PROSITE" id="PS51259">
    <property type="entry name" value="MHD2"/>
    <property type="match status" value="1"/>
</dbReference>
<dbReference type="SUPFAM" id="SSF49562">
    <property type="entry name" value="C2 domain (Calcium/lipid-binding domain, CaLB)"/>
    <property type="match status" value="1"/>
</dbReference>